<keyword evidence="6 8" id="KW-1133">Transmembrane helix</keyword>
<reference evidence="9" key="1">
    <citation type="submission" date="2022-01" db="EMBL/GenBank/DDBJ databases">
        <authorList>
            <person name="Jo J.-H."/>
            <person name="Im W.-T."/>
        </authorList>
    </citation>
    <scope>NUCLEOTIDE SEQUENCE</scope>
    <source>
        <strain evidence="9">G124</strain>
    </source>
</reference>
<feature type="transmembrane region" description="Helical" evidence="8">
    <location>
        <begin position="271"/>
        <end position="290"/>
    </location>
</feature>
<dbReference type="GO" id="GO:0005886">
    <property type="term" value="C:plasma membrane"/>
    <property type="evidence" value="ECO:0007669"/>
    <property type="project" value="UniProtKB-SubCell"/>
</dbReference>
<keyword evidence="2" id="KW-1003">Cell membrane</keyword>
<dbReference type="AlphaFoldDB" id="A0A9X1TVT4"/>
<feature type="transmembrane region" description="Helical" evidence="8">
    <location>
        <begin position="350"/>
        <end position="368"/>
    </location>
</feature>
<evidence type="ECO:0000256" key="3">
    <source>
        <dbReference type="ARBA" id="ARBA00022676"/>
    </source>
</evidence>
<keyword evidence="4" id="KW-0808">Transferase</keyword>
<feature type="transmembrane region" description="Helical" evidence="8">
    <location>
        <begin position="302"/>
        <end position="319"/>
    </location>
</feature>
<dbReference type="PANTHER" id="PTHR33908:SF11">
    <property type="entry name" value="MEMBRANE PROTEIN"/>
    <property type="match status" value="1"/>
</dbReference>
<feature type="transmembrane region" description="Helical" evidence="8">
    <location>
        <begin position="75"/>
        <end position="102"/>
    </location>
</feature>
<organism evidence="9 10">
    <name type="scientific">Sphingomonas cremea</name>
    <dbReference type="NCBI Taxonomy" id="2904799"/>
    <lineage>
        <taxon>Bacteria</taxon>
        <taxon>Pseudomonadati</taxon>
        <taxon>Pseudomonadota</taxon>
        <taxon>Alphaproteobacteria</taxon>
        <taxon>Sphingomonadales</taxon>
        <taxon>Sphingomonadaceae</taxon>
        <taxon>Sphingomonas</taxon>
    </lineage>
</organism>
<evidence type="ECO:0000313" key="9">
    <source>
        <dbReference type="EMBL" id="MCF2514524.1"/>
    </source>
</evidence>
<evidence type="ECO:0008006" key="11">
    <source>
        <dbReference type="Google" id="ProtNLM"/>
    </source>
</evidence>
<evidence type="ECO:0000256" key="1">
    <source>
        <dbReference type="ARBA" id="ARBA00004651"/>
    </source>
</evidence>
<evidence type="ECO:0000256" key="8">
    <source>
        <dbReference type="SAM" id="Phobius"/>
    </source>
</evidence>
<protein>
    <recommendedName>
        <fullName evidence="11">Glycosyltransferase RgtA/B/C/D-like domain-containing protein</fullName>
    </recommendedName>
</protein>
<feature type="transmembrane region" description="Helical" evidence="8">
    <location>
        <begin position="211"/>
        <end position="233"/>
    </location>
</feature>
<keyword evidence="10" id="KW-1185">Reference proteome</keyword>
<keyword evidence="7 8" id="KW-0472">Membrane</keyword>
<keyword evidence="5 8" id="KW-0812">Transmembrane</keyword>
<evidence type="ECO:0000256" key="4">
    <source>
        <dbReference type="ARBA" id="ARBA00022679"/>
    </source>
</evidence>
<feature type="transmembrane region" description="Helical" evidence="8">
    <location>
        <begin position="20"/>
        <end position="39"/>
    </location>
</feature>
<proteinExistence type="predicted"/>
<evidence type="ECO:0000256" key="7">
    <source>
        <dbReference type="ARBA" id="ARBA00023136"/>
    </source>
</evidence>
<dbReference type="PANTHER" id="PTHR33908">
    <property type="entry name" value="MANNOSYLTRANSFERASE YKCB-RELATED"/>
    <property type="match status" value="1"/>
</dbReference>
<dbReference type="EMBL" id="JAKFGM010000001">
    <property type="protein sequence ID" value="MCF2514524.1"/>
    <property type="molecule type" value="Genomic_DNA"/>
</dbReference>
<name>A0A9X1TVT4_9SPHN</name>
<dbReference type="GO" id="GO:0009103">
    <property type="term" value="P:lipopolysaccharide biosynthetic process"/>
    <property type="evidence" value="ECO:0007669"/>
    <property type="project" value="UniProtKB-ARBA"/>
</dbReference>
<feature type="transmembrane region" description="Helical" evidence="8">
    <location>
        <begin position="114"/>
        <end position="134"/>
    </location>
</feature>
<comment type="subcellular location">
    <subcellularLocation>
        <location evidence="1">Cell membrane</location>
        <topology evidence="1">Multi-pass membrane protein</topology>
    </subcellularLocation>
</comment>
<evidence type="ECO:0000256" key="6">
    <source>
        <dbReference type="ARBA" id="ARBA00022989"/>
    </source>
</evidence>
<dbReference type="InterPro" id="IPR050297">
    <property type="entry name" value="LipidA_mod_glycosyltrf_83"/>
</dbReference>
<dbReference type="Proteomes" id="UP001139410">
    <property type="component" value="Unassembled WGS sequence"/>
</dbReference>
<dbReference type="RefSeq" id="WP_235066983.1">
    <property type="nucleotide sequence ID" value="NZ_JAKFGM010000001.1"/>
</dbReference>
<keyword evidence="3" id="KW-0328">Glycosyltransferase</keyword>
<accession>A0A9X1TVT4</accession>
<dbReference type="GO" id="GO:0016763">
    <property type="term" value="F:pentosyltransferase activity"/>
    <property type="evidence" value="ECO:0007669"/>
    <property type="project" value="TreeGrafter"/>
</dbReference>
<evidence type="ECO:0000256" key="2">
    <source>
        <dbReference type="ARBA" id="ARBA00022475"/>
    </source>
</evidence>
<feature type="transmembrane region" description="Helical" evidence="8">
    <location>
        <begin position="175"/>
        <end position="205"/>
    </location>
</feature>
<comment type="caution">
    <text evidence="9">The sequence shown here is derived from an EMBL/GenBank/DDBJ whole genome shotgun (WGS) entry which is preliminary data.</text>
</comment>
<sequence>MASGGGAFAARQTDHVASAWSFKAALFLLLVAIATRYVALGNPVANPDDQFYLLVGDAMWHGNWPYIDIWDRKPFGLFALFALIARLGGASILMMDIIALLFAFATALVVRRIVLIFSGNQGATLAGAVYLLMLPMFSGQTAQAPVFFNLPMALAALAQFKAADAEPKEIRRFAFLAMIGCGLAISMKPVAVVEGAYFGLAFLWLMLRRGMSPATIAANAAAMIVIALLPTLVPMLGYALVGREAFAAFFHANFISIFQKNSLGFGAQKAGLLYLLLFMGPLIAFAALGLVERLRNSADIRARLLLGWLLAAVGGYLIVPQFYDQYALPMIVPLSVSAGIILNRRTGLPIFAALVAFSVIAGEVIAWSPNRADVETYARLSHSVDEARKGGCILVNEGPTWLYRSTAACWLTPYLFPGHLNLITEVNSIGVDTVAETRRILVERPAVITFQPSTARRHNPATERLLRDALRDDYQLVAMIGPDASPSLATLQVWQRRDLGPAPAIVPDLSRPANDI</sequence>
<gene>
    <name evidence="9" type="ORF">LVY65_05515</name>
</gene>
<evidence type="ECO:0000313" key="10">
    <source>
        <dbReference type="Proteomes" id="UP001139410"/>
    </source>
</evidence>
<evidence type="ECO:0000256" key="5">
    <source>
        <dbReference type="ARBA" id="ARBA00022692"/>
    </source>
</evidence>